<feature type="domain" description="FAD dependent oxidoreductase" evidence="2">
    <location>
        <begin position="6"/>
        <end position="394"/>
    </location>
</feature>
<reference evidence="3 4" key="1">
    <citation type="submission" date="2019-10" db="EMBL/GenBank/DDBJ databases">
        <title>Epibacterium sp. nov., isolated from seawater.</title>
        <authorList>
            <person name="Zhang X."/>
            <person name="Li N."/>
        </authorList>
    </citation>
    <scope>NUCLEOTIDE SEQUENCE [LARGE SCALE GENOMIC DNA]</scope>
    <source>
        <strain evidence="3 4">SM1979</strain>
    </source>
</reference>
<dbReference type="InterPro" id="IPR006076">
    <property type="entry name" value="FAD-dep_OxRdtase"/>
</dbReference>
<evidence type="ECO:0000259" key="2">
    <source>
        <dbReference type="Pfam" id="PF01266"/>
    </source>
</evidence>
<accession>A0A843YD89</accession>
<dbReference type="SUPFAM" id="SSF51905">
    <property type="entry name" value="FAD/NAD(P)-binding domain"/>
    <property type="match status" value="1"/>
</dbReference>
<dbReference type="PANTHER" id="PTHR13847:SF289">
    <property type="entry name" value="GLYCINE OXIDASE"/>
    <property type="match status" value="1"/>
</dbReference>
<proteinExistence type="predicted"/>
<dbReference type="PANTHER" id="PTHR13847">
    <property type="entry name" value="SARCOSINE DEHYDROGENASE-RELATED"/>
    <property type="match status" value="1"/>
</dbReference>
<keyword evidence="1" id="KW-0560">Oxidoreductase</keyword>
<dbReference type="Proteomes" id="UP000444174">
    <property type="component" value="Unassembled WGS sequence"/>
</dbReference>
<organism evidence="3 4">
    <name type="scientific">Tritonibacter litoralis</name>
    <dbReference type="NCBI Taxonomy" id="2662264"/>
    <lineage>
        <taxon>Bacteria</taxon>
        <taxon>Pseudomonadati</taxon>
        <taxon>Pseudomonadota</taxon>
        <taxon>Alphaproteobacteria</taxon>
        <taxon>Rhodobacterales</taxon>
        <taxon>Paracoccaceae</taxon>
        <taxon>Tritonibacter</taxon>
    </lineage>
</organism>
<evidence type="ECO:0000313" key="4">
    <source>
        <dbReference type="Proteomes" id="UP000444174"/>
    </source>
</evidence>
<dbReference type="Pfam" id="PF01266">
    <property type="entry name" value="DAO"/>
    <property type="match status" value="1"/>
</dbReference>
<dbReference type="RefSeq" id="WP_153214740.1">
    <property type="nucleotide sequence ID" value="NZ_WIBF01000002.1"/>
</dbReference>
<comment type="caution">
    <text evidence="3">The sequence shown here is derived from an EMBL/GenBank/DDBJ whole genome shotgun (WGS) entry which is preliminary data.</text>
</comment>
<keyword evidence="4" id="KW-1185">Reference proteome</keyword>
<dbReference type="Gene3D" id="3.30.9.10">
    <property type="entry name" value="D-Amino Acid Oxidase, subunit A, domain 2"/>
    <property type="match status" value="1"/>
</dbReference>
<evidence type="ECO:0000313" key="3">
    <source>
        <dbReference type="EMBL" id="MQQ07828.1"/>
    </source>
</evidence>
<evidence type="ECO:0000256" key="1">
    <source>
        <dbReference type="ARBA" id="ARBA00023002"/>
    </source>
</evidence>
<dbReference type="SUPFAM" id="SSF54373">
    <property type="entry name" value="FAD-linked reductases, C-terminal domain"/>
    <property type="match status" value="1"/>
</dbReference>
<gene>
    <name evidence="3" type="ORF">GFB49_05135</name>
</gene>
<protein>
    <submittedName>
        <fullName evidence="3">FAD-dependent oxidoreductase</fullName>
    </submittedName>
</protein>
<dbReference type="AlphaFoldDB" id="A0A843YD89"/>
<dbReference type="InterPro" id="IPR036188">
    <property type="entry name" value="FAD/NAD-bd_sf"/>
</dbReference>
<name>A0A843YD89_9RHOB</name>
<dbReference type="EMBL" id="WIBF01000002">
    <property type="protein sequence ID" value="MQQ07828.1"/>
    <property type="molecule type" value="Genomic_DNA"/>
</dbReference>
<dbReference type="GO" id="GO:0005737">
    <property type="term" value="C:cytoplasm"/>
    <property type="evidence" value="ECO:0007669"/>
    <property type="project" value="TreeGrafter"/>
</dbReference>
<dbReference type="GO" id="GO:0016491">
    <property type="term" value="F:oxidoreductase activity"/>
    <property type="evidence" value="ECO:0007669"/>
    <property type="project" value="UniProtKB-KW"/>
</dbReference>
<sequence>MTKSPVVVVGAGIVGAASAIWLKRKGLDVTLIDKGTPGHGASFGNGGILARCSIVPVTGPGLLRKAPGYLMNADFPLFLRWGYLPRLLPWLTKYLSHANASDTKRISKGLAQLLGDSVDQHIQLSKDTAAETWVETSDYNYVYRNRAAYEADRFDWDLRRAAGFVPEIIEGAAVQELEPILGPQAGLLALNRDHGYVRNPGQYVQDLVKTFTQMGGRFVQAELRDVTFTDEHISAVETDQGSFPCSQLVLATGVWSKPLMKKLGIHVPLEAERGYHIVFKHPNQMPNAPMMLAEGKFVATPMAEGLRCAGVVEFGGLSPEKSAAPLALLRKSVAQMFPALQASEEEEWLGYRPAPSDSLPLIGEIRRTGVFAAFGHHHIGLTGGPKTGRLIADLIAGTRPNEDLSPFDPMRFARRS</sequence>
<dbReference type="Gene3D" id="3.50.50.60">
    <property type="entry name" value="FAD/NAD(P)-binding domain"/>
    <property type="match status" value="2"/>
</dbReference>